<comment type="caution">
    <text evidence="3">The sequence shown here is derived from an EMBL/GenBank/DDBJ whole genome shotgun (WGS) entry which is preliminary data.</text>
</comment>
<proteinExistence type="predicted"/>
<dbReference type="Pfam" id="PF08302">
    <property type="entry name" value="tRNA_lig_CPD"/>
    <property type="match status" value="1"/>
</dbReference>
<keyword evidence="1" id="KW-0732">Signal</keyword>
<evidence type="ECO:0000313" key="4">
    <source>
        <dbReference type="Proteomes" id="UP001178507"/>
    </source>
</evidence>
<evidence type="ECO:0000259" key="2">
    <source>
        <dbReference type="Pfam" id="PF08302"/>
    </source>
</evidence>
<gene>
    <name evidence="3" type="ORF">EVOR1521_LOCUS25721</name>
</gene>
<accession>A0AA36JB33</accession>
<dbReference type="InterPro" id="IPR015965">
    <property type="entry name" value="tRNA_lig_PDEase"/>
</dbReference>
<feature type="signal peptide" evidence="1">
    <location>
        <begin position="1"/>
        <end position="18"/>
    </location>
</feature>
<organism evidence="3 4">
    <name type="scientific">Effrenium voratum</name>
    <dbReference type="NCBI Taxonomy" id="2562239"/>
    <lineage>
        <taxon>Eukaryota</taxon>
        <taxon>Sar</taxon>
        <taxon>Alveolata</taxon>
        <taxon>Dinophyceae</taxon>
        <taxon>Suessiales</taxon>
        <taxon>Symbiodiniaceae</taxon>
        <taxon>Effrenium</taxon>
    </lineage>
</organism>
<evidence type="ECO:0000313" key="3">
    <source>
        <dbReference type="EMBL" id="CAJ1402948.1"/>
    </source>
</evidence>
<protein>
    <recommendedName>
        <fullName evidence="2">tRNA ligase phosphodiesterase domain-containing protein</fullName>
    </recommendedName>
</protein>
<dbReference type="EMBL" id="CAUJNA010003473">
    <property type="protein sequence ID" value="CAJ1402948.1"/>
    <property type="molecule type" value="Genomic_DNA"/>
</dbReference>
<name>A0AA36JB33_9DINO</name>
<dbReference type="GO" id="GO:0003972">
    <property type="term" value="F:RNA ligase (ATP) activity"/>
    <property type="evidence" value="ECO:0007669"/>
    <property type="project" value="InterPro"/>
</dbReference>
<dbReference type="GO" id="GO:0005524">
    <property type="term" value="F:ATP binding"/>
    <property type="evidence" value="ECO:0007669"/>
    <property type="project" value="InterPro"/>
</dbReference>
<dbReference type="AlphaFoldDB" id="A0AA36JB33"/>
<sequence length="261" mass="27827">MARPAFVAVAFFAAICGADRIGKAEGEVQYWSVQLDPDSSESLSRHWRASAGYTAANASGIAMKDEYHTTLLYIGHFSDQQIAAANDKLPSAAAAAKLRAALLAREGTQLKLEVSRFVWEDGFIAAAPIAFHIAEEEKLCANVYPHVTLGMAQGVAAVKSNELLSRRRAEGDFEAGLPEFLAQLKLKSMLPSLRAWCRDQGVSTLAALAARASEAAAAAGEDPEAAQEMAAKIRGATERPLHEESGSVLELTGTIGAHRYS</sequence>
<feature type="domain" description="tRNA ligase phosphodiesterase" evidence="2">
    <location>
        <begin position="62"/>
        <end position="174"/>
    </location>
</feature>
<dbReference type="Proteomes" id="UP001178507">
    <property type="component" value="Unassembled WGS sequence"/>
</dbReference>
<evidence type="ECO:0000256" key="1">
    <source>
        <dbReference type="SAM" id="SignalP"/>
    </source>
</evidence>
<reference evidence="3" key="1">
    <citation type="submission" date="2023-08" db="EMBL/GenBank/DDBJ databases">
        <authorList>
            <person name="Chen Y."/>
            <person name="Shah S."/>
            <person name="Dougan E. K."/>
            <person name="Thang M."/>
            <person name="Chan C."/>
        </authorList>
    </citation>
    <scope>NUCLEOTIDE SEQUENCE</scope>
</reference>
<dbReference type="GO" id="GO:0006388">
    <property type="term" value="P:tRNA splicing, via endonucleolytic cleavage and ligation"/>
    <property type="evidence" value="ECO:0007669"/>
    <property type="project" value="InterPro"/>
</dbReference>
<keyword evidence="4" id="KW-1185">Reference proteome</keyword>
<feature type="chain" id="PRO_5041300059" description="tRNA ligase phosphodiesterase domain-containing protein" evidence="1">
    <location>
        <begin position="19"/>
        <end position="261"/>
    </location>
</feature>